<accession>A0A1M6RPJ1</accession>
<dbReference type="RefSeq" id="WP_073275887.1">
    <property type="nucleotide sequence ID" value="NZ_FRAC01000011.1"/>
</dbReference>
<evidence type="ECO:0000313" key="1">
    <source>
        <dbReference type="EMBL" id="SHK34379.1"/>
    </source>
</evidence>
<protein>
    <submittedName>
        <fullName evidence="1">Uncharacterized protein</fullName>
    </submittedName>
</protein>
<evidence type="ECO:0000313" key="2">
    <source>
        <dbReference type="Proteomes" id="UP000184386"/>
    </source>
</evidence>
<reference evidence="1 2" key="1">
    <citation type="submission" date="2016-11" db="EMBL/GenBank/DDBJ databases">
        <authorList>
            <person name="Jaros S."/>
            <person name="Januszkiewicz K."/>
            <person name="Wedrychowicz H."/>
        </authorList>
    </citation>
    <scope>NUCLEOTIDE SEQUENCE [LARGE SCALE GENOMIC DNA]</scope>
    <source>
        <strain evidence="1 2">DSM 15929</strain>
    </source>
</reference>
<dbReference type="Proteomes" id="UP000184386">
    <property type="component" value="Unassembled WGS sequence"/>
</dbReference>
<keyword evidence="2" id="KW-1185">Reference proteome</keyword>
<gene>
    <name evidence="1" type="ORF">SAMN02745136_02252</name>
</gene>
<dbReference type="AlphaFoldDB" id="A0A1M6RPJ1"/>
<dbReference type="EMBL" id="FRAC01000011">
    <property type="protein sequence ID" value="SHK34379.1"/>
    <property type="molecule type" value="Genomic_DNA"/>
</dbReference>
<sequence>MDAVADISDKIYKYKSNSEWIAYLNGNEAKWVGLINNSKTVPELESNYAEIQKESKEIFESNERYIKDNPYFTNVIMQELLVADYPSLNADGTYYEFTTNKEDFGIAKKYYVPVSAPAAVNTFELENPETVINVTTGSAITFNVKAWNNLNGAEDITAIWNLVMDSVDENGFNPFLDKFVEGVDYQVTDNSIIINSNVTNNAPLGRYGFVIQTQVPYLGKYNMSYYVYVNIVAK</sequence>
<name>A0A1M6RPJ1_9FIRM</name>
<organism evidence="1 2">
    <name type="scientific">Anaerocolumna jejuensis DSM 15929</name>
    <dbReference type="NCBI Taxonomy" id="1121322"/>
    <lineage>
        <taxon>Bacteria</taxon>
        <taxon>Bacillati</taxon>
        <taxon>Bacillota</taxon>
        <taxon>Clostridia</taxon>
        <taxon>Lachnospirales</taxon>
        <taxon>Lachnospiraceae</taxon>
        <taxon>Anaerocolumna</taxon>
    </lineage>
</organism>
<proteinExistence type="predicted"/>